<evidence type="ECO:0000256" key="5">
    <source>
        <dbReference type="ARBA" id="ARBA00022692"/>
    </source>
</evidence>
<dbReference type="Pfam" id="PF01925">
    <property type="entry name" value="TauE"/>
    <property type="match status" value="1"/>
</dbReference>
<organism evidence="9 10">
    <name type="scientific">Aquibaculum arenosum</name>
    <dbReference type="NCBI Taxonomy" id="3032591"/>
    <lineage>
        <taxon>Bacteria</taxon>
        <taxon>Pseudomonadati</taxon>
        <taxon>Pseudomonadota</taxon>
        <taxon>Alphaproteobacteria</taxon>
        <taxon>Rhodospirillales</taxon>
        <taxon>Rhodovibrionaceae</taxon>
        <taxon>Aquibaculum</taxon>
    </lineage>
</organism>
<keyword evidence="6 8" id="KW-1133">Transmembrane helix</keyword>
<evidence type="ECO:0000313" key="9">
    <source>
        <dbReference type="EMBL" id="MDF2096101.1"/>
    </source>
</evidence>
<keyword evidence="7 8" id="KW-0472">Membrane</keyword>
<dbReference type="Proteomes" id="UP001215503">
    <property type="component" value="Unassembled WGS sequence"/>
</dbReference>
<feature type="transmembrane region" description="Helical" evidence="8">
    <location>
        <begin position="77"/>
        <end position="96"/>
    </location>
</feature>
<evidence type="ECO:0000256" key="8">
    <source>
        <dbReference type="RuleBase" id="RU363041"/>
    </source>
</evidence>
<sequence length="251" mass="26881">MEYLNDIEFLLAVAGILFLGGWIKGVIGLGLPLVSVPLLTYLLPVPVAIFVLAVPVLVSNCYQATRGGLLVEALQRFWPLLTAMMLGVGLGAQLLITLDERSLYLILGTMVTLLGFIYLFGGNLMISARFERGTGVAVGFGSGLLGGVSSFLGPPIVLYLVALHLGKELFIVALALVFFLGGVPLYGTLAASDIVSWDEILLSALGVLPVMLGVFAGQRLRRVMPQELFRRVVLAVMVIMGLLLIRRGLVL</sequence>
<feature type="transmembrane region" description="Helical" evidence="8">
    <location>
        <begin position="228"/>
        <end position="245"/>
    </location>
</feature>
<dbReference type="InterPro" id="IPR002781">
    <property type="entry name" value="TM_pro_TauE-like"/>
</dbReference>
<evidence type="ECO:0000256" key="6">
    <source>
        <dbReference type="ARBA" id="ARBA00022989"/>
    </source>
</evidence>
<evidence type="ECO:0000256" key="7">
    <source>
        <dbReference type="ARBA" id="ARBA00023136"/>
    </source>
</evidence>
<evidence type="ECO:0000313" key="10">
    <source>
        <dbReference type="Proteomes" id="UP001215503"/>
    </source>
</evidence>
<feature type="transmembrane region" description="Helical" evidence="8">
    <location>
        <begin position="38"/>
        <end position="57"/>
    </location>
</feature>
<feature type="transmembrane region" description="Helical" evidence="8">
    <location>
        <begin position="200"/>
        <end position="216"/>
    </location>
</feature>
<evidence type="ECO:0000256" key="2">
    <source>
        <dbReference type="ARBA" id="ARBA00009142"/>
    </source>
</evidence>
<dbReference type="PANTHER" id="PTHR30269:SF32">
    <property type="entry name" value="MEMBRANE TRANSPORTER PROTEIN-RELATED"/>
    <property type="match status" value="1"/>
</dbReference>
<keyword evidence="4 8" id="KW-1003">Cell membrane</keyword>
<feature type="transmembrane region" description="Helical" evidence="8">
    <location>
        <begin position="169"/>
        <end position="188"/>
    </location>
</feature>
<keyword evidence="5 8" id="KW-0812">Transmembrane</keyword>
<name>A0ABT5YMP0_9PROT</name>
<accession>A0ABT5YMP0</accession>
<dbReference type="EMBL" id="JARHUD010000004">
    <property type="protein sequence ID" value="MDF2096101.1"/>
    <property type="molecule type" value="Genomic_DNA"/>
</dbReference>
<feature type="transmembrane region" description="Helical" evidence="8">
    <location>
        <begin position="12"/>
        <end position="31"/>
    </location>
</feature>
<gene>
    <name evidence="9" type="ORF">P2G67_08945</name>
</gene>
<protein>
    <recommendedName>
        <fullName evidence="8">Probable membrane transporter protein</fullName>
    </recommendedName>
</protein>
<reference evidence="9 10" key="1">
    <citation type="submission" date="2023-03" db="EMBL/GenBank/DDBJ databases">
        <title>Fodinicurvata sp. CAU 1616 isolated from sea sendiment.</title>
        <authorList>
            <person name="Kim W."/>
        </authorList>
    </citation>
    <scope>NUCLEOTIDE SEQUENCE [LARGE SCALE GENOMIC DNA]</scope>
    <source>
        <strain evidence="9 10">CAU 1616</strain>
    </source>
</reference>
<evidence type="ECO:0000256" key="4">
    <source>
        <dbReference type="ARBA" id="ARBA00022475"/>
    </source>
</evidence>
<feature type="transmembrane region" description="Helical" evidence="8">
    <location>
        <begin position="138"/>
        <end position="162"/>
    </location>
</feature>
<comment type="caution">
    <text evidence="9">The sequence shown here is derived from an EMBL/GenBank/DDBJ whole genome shotgun (WGS) entry which is preliminary data.</text>
</comment>
<feature type="transmembrane region" description="Helical" evidence="8">
    <location>
        <begin position="103"/>
        <end position="126"/>
    </location>
</feature>
<dbReference type="PANTHER" id="PTHR30269">
    <property type="entry name" value="TRANSMEMBRANE PROTEIN YFCA"/>
    <property type="match status" value="1"/>
</dbReference>
<keyword evidence="3" id="KW-0813">Transport</keyword>
<proteinExistence type="inferred from homology"/>
<evidence type="ECO:0000256" key="1">
    <source>
        <dbReference type="ARBA" id="ARBA00004651"/>
    </source>
</evidence>
<comment type="subcellular location">
    <subcellularLocation>
        <location evidence="1 8">Cell membrane</location>
        <topology evidence="1 8">Multi-pass membrane protein</topology>
    </subcellularLocation>
</comment>
<dbReference type="RefSeq" id="WP_275822168.1">
    <property type="nucleotide sequence ID" value="NZ_JARHUD010000004.1"/>
</dbReference>
<evidence type="ECO:0000256" key="3">
    <source>
        <dbReference type="ARBA" id="ARBA00022448"/>
    </source>
</evidence>
<comment type="similarity">
    <text evidence="2 8">Belongs to the 4-toluene sulfonate uptake permease (TSUP) (TC 2.A.102) family.</text>
</comment>
<keyword evidence="10" id="KW-1185">Reference proteome</keyword>
<dbReference type="InterPro" id="IPR052017">
    <property type="entry name" value="TSUP"/>
</dbReference>